<dbReference type="PANTHER" id="PTHR12521">
    <property type="entry name" value="PROTEIN C6ORF130"/>
    <property type="match status" value="1"/>
</dbReference>
<dbReference type="InterPro" id="IPR043472">
    <property type="entry name" value="Macro_dom-like"/>
</dbReference>
<sequence>MAIKIIRGNIFNSRCAVLVNTVNCVGVMGAGIALECRLRYPQMFSRYEALCTAGQLQVGKLWLYRGPERWVLNFPTKQHWKQPSRLQYLRAGLDKFRDSWRERQIESIAFPLLGADRGGLSEQDSLAIMQEYLEPLPLPVEIYRYAADVPDDLYTETRDWLRRQEVATVARLSGLRPHYVERVLAAMESPHIVQLNQLAQVDGIGLKTLEAVFRLAQQARTGQFPPAAAQQSLL</sequence>
<evidence type="ECO:0000256" key="1">
    <source>
        <dbReference type="ARBA" id="ARBA00035885"/>
    </source>
</evidence>
<dbReference type="Pfam" id="PF01661">
    <property type="entry name" value="Macro"/>
    <property type="match status" value="1"/>
</dbReference>
<feature type="domain" description="Macro" evidence="2">
    <location>
        <begin position="1"/>
        <end position="151"/>
    </location>
</feature>
<keyword evidence="4" id="KW-1185">Reference proteome</keyword>
<dbReference type="PROSITE" id="PS51154">
    <property type="entry name" value="MACRO"/>
    <property type="match status" value="1"/>
</dbReference>
<evidence type="ECO:0000259" key="2">
    <source>
        <dbReference type="PROSITE" id="PS51154"/>
    </source>
</evidence>
<evidence type="ECO:0000313" key="4">
    <source>
        <dbReference type="Proteomes" id="UP000218427"/>
    </source>
</evidence>
<protein>
    <submittedName>
        <fullName evidence="3">Appr-1-p processing protein</fullName>
    </submittedName>
</protein>
<comment type="caution">
    <text evidence="3">The sequence shown here is derived from an EMBL/GenBank/DDBJ whole genome shotgun (WGS) entry which is preliminary data.</text>
</comment>
<dbReference type="SUPFAM" id="SSF52949">
    <property type="entry name" value="Macro domain-like"/>
    <property type="match status" value="1"/>
</dbReference>
<dbReference type="PANTHER" id="PTHR12521:SF0">
    <property type="entry name" value="ADP-RIBOSE GLYCOHYDROLASE OARD1"/>
    <property type="match status" value="1"/>
</dbReference>
<dbReference type="InterPro" id="IPR002589">
    <property type="entry name" value="Macro_dom"/>
</dbReference>
<proteinExistence type="predicted"/>
<dbReference type="Proteomes" id="UP000218427">
    <property type="component" value="Unassembled WGS sequence"/>
</dbReference>
<dbReference type="Gene3D" id="3.40.220.10">
    <property type="entry name" value="Leucine Aminopeptidase, subunit E, domain 1"/>
    <property type="match status" value="1"/>
</dbReference>
<comment type="catalytic activity">
    <reaction evidence="1">
        <text>an N-(ADP-alpha-D-ribosyl)-thymidine in DNA + H2O = a thymidine in DNA + ADP-D-ribose</text>
        <dbReference type="Rhea" id="RHEA:71655"/>
        <dbReference type="Rhea" id="RHEA-COMP:13556"/>
        <dbReference type="Rhea" id="RHEA-COMP:18051"/>
        <dbReference type="ChEBI" id="CHEBI:15377"/>
        <dbReference type="ChEBI" id="CHEBI:57967"/>
        <dbReference type="ChEBI" id="CHEBI:137386"/>
        <dbReference type="ChEBI" id="CHEBI:191199"/>
    </reaction>
    <physiologicalReaction direction="left-to-right" evidence="1">
        <dbReference type="Rhea" id="RHEA:71656"/>
    </physiologicalReaction>
</comment>
<accession>A0ABX4I054</accession>
<name>A0ABX4I054_9GAMM</name>
<reference evidence="3" key="1">
    <citation type="submission" date="2017-08" db="EMBL/GenBank/DDBJ databases">
        <title>Microbulbifer marisrubri sp. nov., a halophilic alphaproteobacterium isolated from marine sediment of the Yellow Sea, China.</title>
        <authorList>
            <person name="Zhang G."/>
            <person name="Xiong Q."/>
        </authorList>
    </citation>
    <scope>NUCLEOTIDE SEQUENCE [LARGE SCALE GENOMIC DNA]</scope>
    <source>
        <strain evidence="3">WRN-8</strain>
    </source>
</reference>
<organism evidence="3 4">
    <name type="scientific">Microbulbifer flavimaris</name>
    <dbReference type="NCBI Taxonomy" id="1781068"/>
    <lineage>
        <taxon>Bacteria</taxon>
        <taxon>Pseudomonadati</taxon>
        <taxon>Pseudomonadota</taxon>
        <taxon>Gammaproteobacteria</taxon>
        <taxon>Cellvibrionales</taxon>
        <taxon>Microbulbiferaceae</taxon>
        <taxon>Microbulbifer</taxon>
    </lineage>
</organism>
<dbReference type="EMBL" id="LRFG02000002">
    <property type="protein sequence ID" value="PCO05593.1"/>
    <property type="molecule type" value="Genomic_DNA"/>
</dbReference>
<dbReference type="SMART" id="SM00506">
    <property type="entry name" value="A1pp"/>
    <property type="match status" value="1"/>
</dbReference>
<dbReference type="RefSeq" id="WP_067082603.1">
    <property type="nucleotide sequence ID" value="NZ_LRFG02000002.1"/>
</dbReference>
<gene>
    <name evidence="3" type="ORF">AWR36_006135</name>
</gene>
<dbReference type="InterPro" id="IPR050892">
    <property type="entry name" value="ADP-ribose_metab_enzymes"/>
</dbReference>
<evidence type="ECO:0000313" key="3">
    <source>
        <dbReference type="EMBL" id="PCO05593.1"/>
    </source>
</evidence>